<keyword evidence="2" id="KW-1185">Reference proteome</keyword>
<dbReference type="EMBL" id="MU277227">
    <property type="protein sequence ID" value="KAI0059300.1"/>
    <property type="molecule type" value="Genomic_DNA"/>
</dbReference>
<proteinExistence type="predicted"/>
<gene>
    <name evidence="1" type="ORF">BV25DRAFT_1809175</name>
</gene>
<evidence type="ECO:0000313" key="2">
    <source>
        <dbReference type="Proteomes" id="UP000814140"/>
    </source>
</evidence>
<name>A0ACB8SS70_9AGAM</name>
<comment type="caution">
    <text evidence="1">The sequence shown here is derived from an EMBL/GenBank/DDBJ whole genome shotgun (WGS) entry which is preliminary data.</text>
</comment>
<sequence>MSTGGAPPRPVLKKLLLQKSPRPTASFTSRRGRRRNSANLHAQILAAERAQAKWTNDHFVGAVYSAQCTHLGRAVEGTSLVAPCTPCRMVSRVKTFRNALRRRAPSLKNAKYTPKSYRNELVGKAYARHTDVQELMEMDAGQSRWLIFAKRGASGRYKNQEAFLGMMDAIMKVEDRRFRGKGLQNIQYDASYDTVCTTLALICPRGYRILQAEFAGRTLRNISLIQQKIGRFQSGIVAVNFDAALQWAFELGYSGPFILAVDDTKVLTALRSYVDGTKWKLGGMHGTVKTFKTYDDLVKKADVGRNDLAEKTRAWLLLIPFPGIPPRLIATMPLRSRVARPELRKWHDEIERQLEAREMHHITYNVDGASTERGLAHDFEDEAVDEGRVHTWSYLHPERRQPPLILSAPLLSNGKPRIPSTDGKHCKKNARGSATSGARTLALGRYLVHYGQLAELAEGDKTPLLKADIIGVDKQDDRAAARLFSSAVIDYLSCTQPDELGLIIYLFVIGEIVDAQQNRSISHTARIKMLWRGHFFLQGWRYYILRHPQYSVNTHFITRELYDILCVYINAMLLLILVHRDFFPDTPLLHWLSSTEVCEHFFGCARKIQKDFTYVEWLLMIPKLSLLMAGESKLKGIQAAARDHRSGYNHSWFDARGIDLKTLATFPNDATIQTLVDSAYEEAQSLLRLLGIEPTPLPDTDAAIREALAEPLSHIRRDQDPFPGLEEEDTNPVPDGSSGAAALDQLLLTDDLDERADTRSGDLDDKMTNLGIATAAVVVHDTLMMYVLFVIVLETACLYIQSC</sequence>
<organism evidence="1 2">
    <name type="scientific">Artomyces pyxidatus</name>
    <dbReference type="NCBI Taxonomy" id="48021"/>
    <lineage>
        <taxon>Eukaryota</taxon>
        <taxon>Fungi</taxon>
        <taxon>Dikarya</taxon>
        <taxon>Basidiomycota</taxon>
        <taxon>Agaricomycotina</taxon>
        <taxon>Agaricomycetes</taxon>
        <taxon>Russulales</taxon>
        <taxon>Auriscalpiaceae</taxon>
        <taxon>Artomyces</taxon>
    </lineage>
</organism>
<evidence type="ECO:0000313" key="1">
    <source>
        <dbReference type="EMBL" id="KAI0059300.1"/>
    </source>
</evidence>
<protein>
    <submittedName>
        <fullName evidence="1">Uncharacterized protein</fullName>
    </submittedName>
</protein>
<accession>A0ACB8SS70</accession>
<dbReference type="Proteomes" id="UP000814140">
    <property type="component" value="Unassembled WGS sequence"/>
</dbReference>
<reference evidence="1" key="1">
    <citation type="submission" date="2021-03" db="EMBL/GenBank/DDBJ databases">
        <authorList>
            <consortium name="DOE Joint Genome Institute"/>
            <person name="Ahrendt S."/>
            <person name="Looney B.P."/>
            <person name="Miyauchi S."/>
            <person name="Morin E."/>
            <person name="Drula E."/>
            <person name="Courty P.E."/>
            <person name="Chicoki N."/>
            <person name="Fauchery L."/>
            <person name="Kohler A."/>
            <person name="Kuo A."/>
            <person name="Labutti K."/>
            <person name="Pangilinan J."/>
            <person name="Lipzen A."/>
            <person name="Riley R."/>
            <person name="Andreopoulos W."/>
            <person name="He G."/>
            <person name="Johnson J."/>
            <person name="Barry K.W."/>
            <person name="Grigoriev I.V."/>
            <person name="Nagy L."/>
            <person name="Hibbett D."/>
            <person name="Henrissat B."/>
            <person name="Matheny P.B."/>
            <person name="Labbe J."/>
            <person name="Martin F."/>
        </authorList>
    </citation>
    <scope>NUCLEOTIDE SEQUENCE</scope>
    <source>
        <strain evidence="1">HHB10654</strain>
    </source>
</reference>
<reference evidence="1" key="2">
    <citation type="journal article" date="2022" name="New Phytol.">
        <title>Evolutionary transition to the ectomycorrhizal habit in the genomes of a hyperdiverse lineage of mushroom-forming fungi.</title>
        <authorList>
            <person name="Looney B."/>
            <person name="Miyauchi S."/>
            <person name="Morin E."/>
            <person name="Drula E."/>
            <person name="Courty P.E."/>
            <person name="Kohler A."/>
            <person name="Kuo A."/>
            <person name="LaButti K."/>
            <person name="Pangilinan J."/>
            <person name="Lipzen A."/>
            <person name="Riley R."/>
            <person name="Andreopoulos W."/>
            <person name="He G."/>
            <person name="Johnson J."/>
            <person name="Nolan M."/>
            <person name="Tritt A."/>
            <person name="Barry K.W."/>
            <person name="Grigoriev I.V."/>
            <person name="Nagy L.G."/>
            <person name="Hibbett D."/>
            <person name="Henrissat B."/>
            <person name="Matheny P.B."/>
            <person name="Labbe J."/>
            <person name="Martin F.M."/>
        </authorList>
    </citation>
    <scope>NUCLEOTIDE SEQUENCE</scope>
    <source>
        <strain evidence="1">HHB10654</strain>
    </source>
</reference>